<protein>
    <recommendedName>
        <fullName evidence="2">FAS1 domain-containing protein</fullName>
    </recommendedName>
</protein>
<reference evidence="3" key="1">
    <citation type="journal article" date="2020" name="bioRxiv">
        <title>Comparative genomics of Chlamydomonas.</title>
        <authorList>
            <person name="Craig R.J."/>
            <person name="Hasan A.R."/>
            <person name="Ness R.W."/>
            <person name="Keightley P.D."/>
        </authorList>
    </citation>
    <scope>NUCLEOTIDE SEQUENCE</scope>
    <source>
        <strain evidence="3">SAG 7.73</strain>
    </source>
</reference>
<proteinExistence type="predicted"/>
<feature type="domain" description="FAS1" evidence="2">
    <location>
        <begin position="363"/>
        <end position="509"/>
    </location>
</feature>
<comment type="caution">
    <text evidence="3">The sequence shown here is derived from an EMBL/GenBank/DDBJ whole genome shotgun (WGS) entry which is preliminary data.</text>
</comment>
<dbReference type="InterPro" id="IPR050904">
    <property type="entry name" value="Adhesion/Biosynth-related"/>
</dbReference>
<dbReference type="EMBL" id="JAEHOC010000057">
    <property type="protein sequence ID" value="KAG2425285.1"/>
    <property type="molecule type" value="Genomic_DNA"/>
</dbReference>
<dbReference type="PANTHER" id="PTHR10900:SF77">
    <property type="entry name" value="FI19380P1"/>
    <property type="match status" value="1"/>
</dbReference>
<dbReference type="InterPro" id="IPR000782">
    <property type="entry name" value="FAS1_domain"/>
</dbReference>
<keyword evidence="1" id="KW-0732">Signal</keyword>
<feature type="domain" description="FAS1" evidence="2">
    <location>
        <begin position="41"/>
        <end position="116"/>
    </location>
</feature>
<dbReference type="GO" id="GO:0005615">
    <property type="term" value="C:extracellular space"/>
    <property type="evidence" value="ECO:0007669"/>
    <property type="project" value="TreeGrafter"/>
</dbReference>
<evidence type="ECO:0000313" key="4">
    <source>
        <dbReference type="Proteomes" id="UP000650467"/>
    </source>
</evidence>
<accession>A0A835SRH8</accession>
<gene>
    <name evidence="3" type="ORF">HXX76_013866</name>
</gene>
<sequence>MAAYGRGAGVAGREDLPVLLVAVLLAAAACSIAQAQQQPVYTSIYDVISNRSDLSTMKRLVDGLGLANQLTSGTFTAFLPDNNAWAQAFTAAGVTEAQMLTTYRDPATTLVNFHLVSRFTTIVNGSIYNNALKISDLAVNSTRSYDTEAGRADSDYGLALTRAGNDTDGAGGVQVMGRSGPPALIAANQSDIAAGLSYCNVISAVARFWFDTYFDIITKSSVTASSASFAGLVAAGGQQQWLKDTTLTGTLFAPDNAAIAKVQADLKLNFSTALSQQDAADLVRYHMTDVPFNRSAPVNPVATKLKDATLTWNGGQFLSVAGTLGRPSNNVRWVGFPRSASVVPLLDAALLPLPSTAWKLVVAKSAAAGASASSGFSSFIKAMEAQMVVRYQMDDTSKVVTVYAPTDAAFARLESYTGKPFASLASAIKDQIVSMHVTQGAAYTPSGLLTATPLDTMAGSRTLNVTRASNSAAGVQLSGGQTPRGAAAIVASDNVMYGRSIVHTLDQVLIPAGVVLPQGGGGAAGVASAPSGWALLLLVALAVCVQRWALAAA</sequence>
<dbReference type="Pfam" id="PF02469">
    <property type="entry name" value="Fasciclin"/>
    <property type="match status" value="3"/>
</dbReference>
<evidence type="ECO:0000313" key="3">
    <source>
        <dbReference type="EMBL" id="KAG2425285.1"/>
    </source>
</evidence>
<feature type="chain" id="PRO_5033066441" description="FAS1 domain-containing protein" evidence="1">
    <location>
        <begin position="36"/>
        <end position="553"/>
    </location>
</feature>
<organism evidence="3 4">
    <name type="scientific">Chlamydomonas incerta</name>
    <dbReference type="NCBI Taxonomy" id="51695"/>
    <lineage>
        <taxon>Eukaryota</taxon>
        <taxon>Viridiplantae</taxon>
        <taxon>Chlorophyta</taxon>
        <taxon>core chlorophytes</taxon>
        <taxon>Chlorophyceae</taxon>
        <taxon>CS clade</taxon>
        <taxon>Chlamydomonadales</taxon>
        <taxon>Chlamydomonadaceae</taxon>
        <taxon>Chlamydomonas</taxon>
    </lineage>
</organism>
<dbReference type="SUPFAM" id="SSF82153">
    <property type="entry name" value="FAS1 domain"/>
    <property type="match status" value="3"/>
</dbReference>
<keyword evidence="4" id="KW-1185">Reference proteome</keyword>
<dbReference type="Gene3D" id="2.30.180.10">
    <property type="entry name" value="FAS1 domain"/>
    <property type="match status" value="3"/>
</dbReference>
<evidence type="ECO:0000256" key="1">
    <source>
        <dbReference type="SAM" id="SignalP"/>
    </source>
</evidence>
<name>A0A835SRH8_CHLIN</name>
<dbReference type="Proteomes" id="UP000650467">
    <property type="component" value="Unassembled WGS sequence"/>
</dbReference>
<dbReference type="SMART" id="SM00554">
    <property type="entry name" value="FAS1"/>
    <property type="match status" value="1"/>
</dbReference>
<dbReference type="PROSITE" id="PS51257">
    <property type="entry name" value="PROKAR_LIPOPROTEIN"/>
    <property type="match status" value="1"/>
</dbReference>
<dbReference type="InterPro" id="IPR036378">
    <property type="entry name" value="FAS1_dom_sf"/>
</dbReference>
<dbReference type="OrthoDB" id="286301at2759"/>
<feature type="signal peptide" evidence="1">
    <location>
        <begin position="1"/>
        <end position="35"/>
    </location>
</feature>
<dbReference type="PROSITE" id="PS50213">
    <property type="entry name" value="FAS1"/>
    <property type="match status" value="2"/>
</dbReference>
<evidence type="ECO:0000259" key="2">
    <source>
        <dbReference type="PROSITE" id="PS50213"/>
    </source>
</evidence>
<dbReference type="AlphaFoldDB" id="A0A835SRH8"/>
<dbReference type="PANTHER" id="PTHR10900">
    <property type="entry name" value="PERIOSTIN-RELATED"/>
    <property type="match status" value="1"/>
</dbReference>